<evidence type="ECO:0000313" key="1">
    <source>
        <dbReference type="EMBL" id="KAF1023093.1"/>
    </source>
</evidence>
<comment type="caution">
    <text evidence="1">The sequence shown here is derived from an EMBL/GenBank/DDBJ whole genome shotgun (WGS) entry which is preliminary data.</text>
</comment>
<gene>
    <name evidence="1" type="ORF">GAK30_00783</name>
</gene>
<name>A0A7V8FR82_9BURK</name>
<reference evidence="2" key="1">
    <citation type="journal article" date="2020" name="MBio">
        <title>Horizontal gene transfer to a defensive symbiont with a reduced genome amongst a multipartite beetle microbiome.</title>
        <authorList>
            <person name="Waterworth S.C."/>
            <person name="Florez L.V."/>
            <person name="Rees E.R."/>
            <person name="Hertweck C."/>
            <person name="Kaltenpoth M."/>
            <person name="Kwan J.C."/>
        </authorList>
    </citation>
    <scope>NUCLEOTIDE SEQUENCE [LARGE SCALE GENOMIC DNA]</scope>
</reference>
<protein>
    <submittedName>
        <fullName evidence="1">Uncharacterized protein</fullName>
    </submittedName>
</protein>
<sequence length="33" mass="3376">MDGAVTFGMNAIVTGGIEHVLRRGAAVGVTLDF</sequence>
<evidence type="ECO:0000313" key="2">
    <source>
        <dbReference type="Proteomes" id="UP000461670"/>
    </source>
</evidence>
<dbReference type="Proteomes" id="UP000461670">
    <property type="component" value="Unassembled WGS sequence"/>
</dbReference>
<organism evidence="1 2">
    <name type="scientific">Paracidovorax wautersii</name>
    <dbReference type="NCBI Taxonomy" id="1177982"/>
    <lineage>
        <taxon>Bacteria</taxon>
        <taxon>Pseudomonadati</taxon>
        <taxon>Pseudomonadota</taxon>
        <taxon>Betaproteobacteria</taxon>
        <taxon>Burkholderiales</taxon>
        <taxon>Comamonadaceae</taxon>
        <taxon>Paracidovorax</taxon>
    </lineage>
</organism>
<accession>A0A7V8FR82</accession>
<proteinExistence type="predicted"/>
<dbReference type="AlphaFoldDB" id="A0A7V8FR82"/>
<dbReference type="EMBL" id="WNDQ01000007">
    <property type="protein sequence ID" value="KAF1023093.1"/>
    <property type="molecule type" value="Genomic_DNA"/>
</dbReference>